<dbReference type="InterPro" id="IPR042092">
    <property type="entry name" value="PsdUridine_s_RsuA/RluB/E/F_cat"/>
</dbReference>
<protein>
    <submittedName>
        <fullName evidence="2">Ribosomal large subunit pseudouridine synthase B</fullName>
        <ecNumber evidence="2">5.4.99.22</ecNumber>
    </submittedName>
</protein>
<evidence type="ECO:0000313" key="3">
    <source>
        <dbReference type="Proteomes" id="UP000245872"/>
    </source>
</evidence>
<dbReference type="KEGG" id="cher:DK880_00131"/>
<accession>A0A2Z3L6U2</accession>
<dbReference type="InterPro" id="IPR050343">
    <property type="entry name" value="RsuA_PseudoU_synthase"/>
</dbReference>
<dbReference type="AlphaFoldDB" id="A0A2Z3L6U2"/>
<sequence>MDLLLLTNDGALAQQLAHPSSQVQKYYHVVLDRTIQADHYHNIQQSILLEDGFTKVDTLTIAVDNPRQLNVALHMGKNRIVRRIFEHFGYTIQKLDRIRYAHFTKKNIPRGKWIFLNPQAVAKLKSLIK</sequence>
<dbReference type="GO" id="GO:0003723">
    <property type="term" value="F:RNA binding"/>
    <property type="evidence" value="ECO:0007669"/>
    <property type="project" value="InterPro"/>
</dbReference>
<dbReference type="EC" id="5.4.99.22" evidence="2"/>
<keyword evidence="1 2" id="KW-0413">Isomerase</keyword>
<proteinExistence type="predicted"/>
<dbReference type="EMBL" id="CP029619">
    <property type="protein sequence ID" value="AWN81468.1"/>
    <property type="molecule type" value="Genomic_DNA"/>
</dbReference>
<dbReference type="PANTHER" id="PTHR47683:SF2">
    <property type="entry name" value="RNA-BINDING S4 DOMAIN-CONTAINING PROTEIN"/>
    <property type="match status" value="1"/>
</dbReference>
<gene>
    <name evidence="2" type="primary">rluB_1</name>
    <name evidence="2" type="ORF">DK880_00131</name>
</gene>
<dbReference type="InterPro" id="IPR020094">
    <property type="entry name" value="TruA/RsuA/RluB/E/F_N"/>
</dbReference>
<dbReference type="GO" id="GO:0001522">
    <property type="term" value="P:pseudouridine synthesis"/>
    <property type="evidence" value="ECO:0007669"/>
    <property type="project" value="InterPro"/>
</dbReference>
<dbReference type="GO" id="GO:0160139">
    <property type="term" value="F:23S rRNA pseudouridine(2605) synthase activity"/>
    <property type="evidence" value="ECO:0007669"/>
    <property type="project" value="UniProtKB-EC"/>
</dbReference>
<dbReference type="PANTHER" id="PTHR47683">
    <property type="entry name" value="PSEUDOURIDINE SYNTHASE FAMILY PROTEIN-RELATED"/>
    <property type="match status" value="1"/>
</dbReference>
<dbReference type="Proteomes" id="UP000245872">
    <property type="component" value="Chromosome"/>
</dbReference>
<dbReference type="Gene3D" id="3.30.70.1560">
    <property type="entry name" value="Alpha-L RNA-binding motif"/>
    <property type="match status" value="1"/>
</dbReference>
<evidence type="ECO:0000256" key="1">
    <source>
        <dbReference type="ARBA" id="ARBA00023235"/>
    </source>
</evidence>
<organism evidence="2 3">
    <name type="scientific">Candidatus Cardinium hertigii</name>
    <dbReference type="NCBI Taxonomy" id="247481"/>
    <lineage>
        <taxon>Bacteria</taxon>
        <taxon>Pseudomonadati</taxon>
        <taxon>Bacteroidota</taxon>
        <taxon>Cytophagia</taxon>
        <taxon>Cytophagales</taxon>
        <taxon>Amoebophilaceae</taxon>
        <taxon>Candidatus Cardinium</taxon>
    </lineage>
</organism>
<dbReference type="GO" id="GO:0006396">
    <property type="term" value="P:RNA processing"/>
    <property type="evidence" value="ECO:0007669"/>
    <property type="project" value="UniProtKB-ARBA"/>
</dbReference>
<dbReference type="InterPro" id="IPR020103">
    <property type="entry name" value="PsdUridine_synth_cat_dom_sf"/>
</dbReference>
<dbReference type="SUPFAM" id="SSF55120">
    <property type="entry name" value="Pseudouridine synthase"/>
    <property type="match status" value="1"/>
</dbReference>
<keyword evidence="3" id="KW-1185">Reference proteome</keyword>
<name>A0A2Z3L6U2_9BACT</name>
<dbReference type="OrthoDB" id="1012272at2"/>
<reference evidence="2 3" key="1">
    <citation type="submission" date="2018-05" db="EMBL/GenBank/DDBJ databases">
        <title>Candidatus Cardinium hertigii Genome Assembly.</title>
        <authorList>
            <person name="Showmaker K.C."/>
            <person name="Walden K.O."/>
            <person name="Fields C.J."/>
            <person name="Lambert K.N."/>
            <person name="Hudson M.E."/>
        </authorList>
    </citation>
    <scope>NUCLEOTIDE SEQUENCE [LARGE SCALE GENOMIC DNA]</scope>
    <source>
        <strain evidence="3">cHgTN10</strain>
    </source>
</reference>
<dbReference type="Gene3D" id="3.30.70.580">
    <property type="entry name" value="Pseudouridine synthase I, catalytic domain, N-terminal subdomain"/>
    <property type="match status" value="1"/>
</dbReference>
<evidence type="ECO:0000313" key="2">
    <source>
        <dbReference type="EMBL" id="AWN81468.1"/>
    </source>
</evidence>